<sequence>MSQCFRSLCWQFGVWTQTQLFLCGLHCAVGVAGDGLLGMVAHMMYTQVFQVTASLGPEDWKPHSWDFSWAFYLAWASFTCCMASGISTLNDYTKTVIMKRGGAKPEEGEELGGRIADFYQPAPPPSLPCLSTLSPYYQPPRSPLLSPSPPPPPPELYSELREAVLQRETSQEQEGIPQSSGDDKEAEKEEEGELL</sequence>
<keyword evidence="4 6" id="KW-0472">Membrane</keyword>
<evidence type="ECO:0000256" key="4">
    <source>
        <dbReference type="ARBA" id="ARBA00023136"/>
    </source>
</evidence>
<accession>A0ABR0YGD7</accession>
<keyword evidence="8" id="KW-1185">Reference proteome</keyword>
<name>A0ABR0YGD7_HUSHU</name>
<comment type="subcellular location">
    <subcellularLocation>
        <location evidence="1">Membrane</location>
        <topology evidence="1">Multi-pass membrane protein</topology>
    </subcellularLocation>
</comment>
<dbReference type="PANTHER" id="PTHR10671:SF43">
    <property type="entry name" value="GERM CELL-SPECIFIC GENE 1 PROTEIN"/>
    <property type="match status" value="1"/>
</dbReference>
<feature type="compositionally biased region" description="Pro residues" evidence="5">
    <location>
        <begin position="138"/>
        <end position="155"/>
    </location>
</feature>
<gene>
    <name evidence="7" type="ORF">HHUSO_G29331</name>
</gene>
<keyword evidence="3 6" id="KW-1133">Transmembrane helix</keyword>
<evidence type="ECO:0000313" key="8">
    <source>
        <dbReference type="Proteomes" id="UP001369086"/>
    </source>
</evidence>
<evidence type="ECO:0000256" key="3">
    <source>
        <dbReference type="ARBA" id="ARBA00022989"/>
    </source>
</evidence>
<dbReference type="Proteomes" id="UP001369086">
    <property type="component" value="Unassembled WGS sequence"/>
</dbReference>
<dbReference type="InterPro" id="IPR050579">
    <property type="entry name" value="PMP-22/EMP/MP20-like"/>
</dbReference>
<dbReference type="Gene3D" id="1.20.140.150">
    <property type="match status" value="1"/>
</dbReference>
<proteinExistence type="predicted"/>
<keyword evidence="2 6" id="KW-0812">Transmembrane</keyword>
<evidence type="ECO:0000256" key="5">
    <source>
        <dbReference type="SAM" id="MobiDB-lite"/>
    </source>
</evidence>
<comment type="caution">
    <text evidence="7">The sequence shown here is derived from an EMBL/GenBank/DDBJ whole genome shotgun (WGS) entry which is preliminary data.</text>
</comment>
<dbReference type="EMBL" id="JAHFZB010000031">
    <property type="protein sequence ID" value="KAK6471496.1"/>
    <property type="molecule type" value="Genomic_DNA"/>
</dbReference>
<evidence type="ECO:0000256" key="6">
    <source>
        <dbReference type="SAM" id="Phobius"/>
    </source>
</evidence>
<evidence type="ECO:0000256" key="2">
    <source>
        <dbReference type="ARBA" id="ARBA00022692"/>
    </source>
</evidence>
<evidence type="ECO:0000256" key="1">
    <source>
        <dbReference type="ARBA" id="ARBA00004141"/>
    </source>
</evidence>
<evidence type="ECO:0000313" key="7">
    <source>
        <dbReference type="EMBL" id="KAK6471496.1"/>
    </source>
</evidence>
<feature type="transmembrane region" description="Helical" evidence="6">
    <location>
        <begin position="20"/>
        <end position="45"/>
    </location>
</feature>
<feature type="region of interest" description="Disordered" evidence="5">
    <location>
        <begin position="138"/>
        <end position="195"/>
    </location>
</feature>
<dbReference type="PANTHER" id="PTHR10671">
    <property type="entry name" value="EPITHELIAL MEMBRANE PROTEIN-RELATED"/>
    <property type="match status" value="1"/>
</dbReference>
<protein>
    <submittedName>
        <fullName evidence="7">Germ cell-specific gene 1 protein-like</fullName>
    </submittedName>
</protein>
<organism evidence="7 8">
    <name type="scientific">Huso huso</name>
    <name type="common">Beluga</name>
    <name type="synonym">Acipenser huso</name>
    <dbReference type="NCBI Taxonomy" id="61971"/>
    <lineage>
        <taxon>Eukaryota</taxon>
        <taxon>Metazoa</taxon>
        <taxon>Chordata</taxon>
        <taxon>Craniata</taxon>
        <taxon>Vertebrata</taxon>
        <taxon>Euteleostomi</taxon>
        <taxon>Actinopterygii</taxon>
        <taxon>Chondrostei</taxon>
        <taxon>Acipenseriformes</taxon>
        <taxon>Acipenseridae</taxon>
        <taxon>Huso</taxon>
    </lineage>
</organism>
<feature type="transmembrane region" description="Helical" evidence="6">
    <location>
        <begin position="69"/>
        <end position="90"/>
    </location>
</feature>
<reference evidence="7 8" key="1">
    <citation type="submission" date="2021-05" db="EMBL/GenBank/DDBJ databases">
        <authorList>
            <person name="Zahm M."/>
            <person name="Klopp C."/>
            <person name="Cabau C."/>
            <person name="Kuhl H."/>
            <person name="Suciu R."/>
            <person name="Ciorpac M."/>
            <person name="Holostenco D."/>
            <person name="Gessner J."/>
            <person name="Wuertz S."/>
            <person name="Hohne C."/>
            <person name="Stock M."/>
            <person name="Gislard M."/>
            <person name="Lluch J."/>
            <person name="Milhes M."/>
            <person name="Lampietro C."/>
            <person name="Lopez Roques C."/>
            <person name="Donnadieu C."/>
            <person name="Du K."/>
            <person name="Schartl M."/>
            <person name="Guiguen Y."/>
        </authorList>
    </citation>
    <scope>NUCLEOTIDE SEQUENCE [LARGE SCALE GENOMIC DNA]</scope>
    <source>
        <strain evidence="7">Hh-F2</strain>
        <tissue evidence="7">Blood</tissue>
    </source>
</reference>